<dbReference type="EMBL" id="MHMQ01000007">
    <property type="protein sequence ID" value="OGZ31095.1"/>
    <property type="molecule type" value="Genomic_DNA"/>
</dbReference>
<proteinExistence type="predicted"/>
<dbReference type="GO" id="GO:0008146">
    <property type="term" value="F:sulfotransferase activity"/>
    <property type="evidence" value="ECO:0007669"/>
    <property type="project" value="InterPro"/>
</dbReference>
<comment type="caution">
    <text evidence="2">The sequence shown here is derived from an EMBL/GenBank/DDBJ whole genome shotgun (WGS) entry which is preliminary data.</text>
</comment>
<dbReference type="InterPro" id="IPR027417">
    <property type="entry name" value="P-loop_NTPase"/>
</dbReference>
<protein>
    <recommendedName>
        <fullName evidence="1">Sulfotransferase domain-containing protein</fullName>
    </recommendedName>
</protein>
<dbReference type="SUPFAM" id="SSF52540">
    <property type="entry name" value="P-loop containing nucleoside triphosphate hydrolases"/>
    <property type="match status" value="1"/>
</dbReference>
<evidence type="ECO:0000313" key="3">
    <source>
        <dbReference type="Proteomes" id="UP000177486"/>
    </source>
</evidence>
<feature type="domain" description="Sulfotransferase" evidence="1">
    <location>
        <begin position="20"/>
        <end position="298"/>
    </location>
</feature>
<accession>A0A1G2EZ86</accession>
<sequence length="321" mass="37403">MSSKVKYSFPSGKFYLNFQTVIVTGLYRSGKTTLGNLLATNHNVEHSEEPWVLDLLPILTKIGAMDKTLGKEMFVSYLHELMNDTVLLRKSNFRPGDASSIWTKKIPEEIFSRLVNLKTRSDVADFVKKNKPTLLLVIPNSPLFNLPAIFDFVPDCKVIHVVRKGADVACQIKEKGWWSDKQLINPPHSRVYYRITAKGRPFYVPCWIEPKDAKQFIEYSEYERALFYWCVLAENMAKSLEKIKNKKRRLMTIRFEDLINDPRKTLKEVNSFLNMKSSSMTEKALHEVRNYKNLSEKPPELPKDLLVRAKKMYKYFGYGWD</sequence>
<dbReference type="InterPro" id="IPR000863">
    <property type="entry name" value="Sulfotransferase_dom"/>
</dbReference>
<dbReference type="Gene3D" id="3.40.50.300">
    <property type="entry name" value="P-loop containing nucleotide triphosphate hydrolases"/>
    <property type="match status" value="1"/>
</dbReference>
<dbReference type="Pfam" id="PF00685">
    <property type="entry name" value="Sulfotransfer_1"/>
    <property type="match status" value="1"/>
</dbReference>
<evidence type="ECO:0000259" key="1">
    <source>
        <dbReference type="Pfam" id="PF00685"/>
    </source>
</evidence>
<reference evidence="2 3" key="1">
    <citation type="journal article" date="2016" name="Nat. Commun.">
        <title>Thousands of microbial genomes shed light on interconnected biogeochemical processes in an aquifer system.</title>
        <authorList>
            <person name="Anantharaman K."/>
            <person name="Brown C.T."/>
            <person name="Hug L.A."/>
            <person name="Sharon I."/>
            <person name="Castelle C.J."/>
            <person name="Probst A.J."/>
            <person name="Thomas B.C."/>
            <person name="Singh A."/>
            <person name="Wilkins M.J."/>
            <person name="Karaoz U."/>
            <person name="Brodie E.L."/>
            <person name="Williams K.H."/>
            <person name="Hubbard S.S."/>
            <person name="Banfield J.F."/>
        </authorList>
    </citation>
    <scope>NUCLEOTIDE SEQUENCE [LARGE SCALE GENOMIC DNA]</scope>
</reference>
<dbReference type="Proteomes" id="UP000177486">
    <property type="component" value="Unassembled WGS sequence"/>
</dbReference>
<name>A0A1G2EZ86_9BACT</name>
<organism evidence="2 3">
    <name type="scientific">Candidatus Niyogibacteria bacterium RIFCSPLOWO2_01_FULL_45_48</name>
    <dbReference type="NCBI Taxonomy" id="1801724"/>
    <lineage>
        <taxon>Bacteria</taxon>
        <taxon>Candidatus Niyogiibacteriota</taxon>
    </lineage>
</organism>
<gene>
    <name evidence="2" type="ORF">A2931_02900</name>
</gene>
<evidence type="ECO:0000313" key="2">
    <source>
        <dbReference type="EMBL" id="OGZ31095.1"/>
    </source>
</evidence>
<dbReference type="AlphaFoldDB" id="A0A1G2EZ86"/>